<gene>
    <name evidence="1" type="ORF">NVS32_10375</name>
</gene>
<reference evidence="1 2" key="1">
    <citation type="submission" date="2022-08" db="EMBL/GenBank/DDBJ databases">
        <title>Tractidigestivibacter montrealensis type strain KD21.</title>
        <authorList>
            <person name="Diop K."/>
            <person name="Richard C."/>
            <person name="Routy B."/>
        </authorList>
    </citation>
    <scope>NUCLEOTIDE SEQUENCE [LARGE SCALE GENOMIC DNA]</scope>
    <source>
        <strain evidence="1 2">KD21</strain>
    </source>
</reference>
<protein>
    <submittedName>
        <fullName evidence="1">Uncharacterized protein</fullName>
    </submittedName>
</protein>
<organism evidence="1 2">
    <name type="scientific">Tractidigestivibacter montrealensis</name>
    <dbReference type="NCBI Taxonomy" id="2972466"/>
    <lineage>
        <taxon>Bacteria</taxon>
        <taxon>Bacillati</taxon>
        <taxon>Actinomycetota</taxon>
        <taxon>Coriobacteriia</taxon>
        <taxon>Coriobacteriales</taxon>
        <taxon>Atopobiaceae</taxon>
        <taxon>Tractidigestivibacter</taxon>
    </lineage>
</organism>
<dbReference type="Proteomes" id="UP001204320">
    <property type="component" value="Unassembled WGS sequence"/>
</dbReference>
<keyword evidence="2" id="KW-1185">Reference proteome</keyword>
<sequence>MDETDNKDRARQALARAAQRCGWPAEFGEALALYLGSVGAMERMAAYLAQARPQSMEEAADEAVAIVEQRDAWIERKKGEYYNAKITELYNRERDE</sequence>
<accession>A0ABT1ZAW1</accession>
<proteinExistence type="predicted"/>
<evidence type="ECO:0000313" key="2">
    <source>
        <dbReference type="Proteomes" id="UP001204320"/>
    </source>
</evidence>
<evidence type="ECO:0000313" key="1">
    <source>
        <dbReference type="EMBL" id="MCR9037350.1"/>
    </source>
</evidence>
<comment type="caution">
    <text evidence="1">The sequence shown here is derived from an EMBL/GenBank/DDBJ whole genome shotgun (WGS) entry which is preliminary data.</text>
</comment>
<name>A0ABT1ZAW1_9ACTN</name>
<dbReference type="EMBL" id="JANSKA010000009">
    <property type="protein sequence ID" value="MCR9037350.1"/>
    <property type="molecule type" value="Genomic_DNA"/>
</dbReference>
<dbReference type="RefSeq" id="WP_258499746.1">
    <property type="nucleotide sequence ID" value="NZ_JANSKA010000009.1"/>
</dbReference>